<dbReference type="Proteomes" id="UP000584325">
    <property type="component" value="Unassembled WGS sequence"/>
</dbReference>
<dbReference type="SMART" id="SM00382">
    <property type="entry name" value="AAA"/>
    <property type="match status" value="2"/>
</dbReference>
<dbReference type="InterPro" id="IPR043428">
    <property type="entry name" value="LivM-like"/>
</dbReference>
<dbReference type="CDD" id="cd06581">
    <property type="entry name" value="TM_PBP1_LivM_like"/>
    <property type="match status" value="1"/>
</dbReference>
<sequence length="881" mass="90620">MKRDLKLGDLKLGDLKSGNLKRGDRKFAGKSSAAAPAAVAPLRQRAWLPGTPGQVAGVLAMLVAGIVLALTLNAYHAFVLASVALLAIVGFGLNVLIGLGGMMSFGHVGFYALGAYTVAMLTTGAGWSFWLAWPAGVAVAAFAGGLLAVPALRVRGPYLAMVTIAFAFIVEHGIVEMRDLTGGQNGIMGIAAPAFGSLETERTVAILALLAAVAAMWVCALLARGTWGAAMRAVRDSETAAESLGIDPLRVKAAAFVFSAALAGLAGGLFAPLSGFVTPHSFNFPLSILFVLVVMIGGAGAIAGPLIGAVIVGLLPEWLASLEEFRLLFFGALLLVVLLVAPGGAVGLLQGLARRVRPAAARPAAIALPPMPDVPAGEAIAVRDRQPLRASGLAMVFGGLRAASGISLTVQPGALTSLIGPNGAGKSTVINMLTGFYRPTEGQITVGDVACGGRPAFRFARAGVARTYQTSLLFGSLTVLDNVTLAMTGGRLGGFLGSARCAAPAARERAARLLAFCGYRGDLATPASGLAHVDRRLVEIARALATDPDILLLDEPAAGLSREDKGRLAELLTRVARAGIGVLVVEHDMPLVMGISDRIVVIDAGKPLAEGTPAEIRDDPAVRRAYLGEGEGVPALAASGSARHAGAELLGIGALSAGYGAAPVLQQVDIQVREGELVALLGANGAGKSTLMRALAGLHRPVQGGMHLDGVALDGMSAEQVVRQGLILVPEGRQVFPELSVLDNIRLGAFRCPAGTEARLEAMLDSFPRLRERAHQRAGLLSGGEQQMLAIARGLMAQPRVLLLDEPSLGLAPKVIEDLFAVLDRLRGEALTILLVDQMASLALALADRAYVLEGGKVVAQGTAADIAGDSALAKAYLGGH</sequence>
<dbReference type="Pfam" id="PF00005">
    <property type="entry name" value="ABC_tran"/>
    <property type="match status" value="2"/>
</dbReference>
<evidence type="ECO:0000256" key="3">
    <source>
        <dbReference type="ARBA" id="ARBA00022448"/>
    </source>
</evidence>
<dbReference type="Pfam" id="PF02653">
    <property type="entry name" value="BPD_transp_2"/>
    <property type="match status" value="1"/>
</dbReference>
<dbReference type="InterPro" id="IPR003439">
    <property type="entry name" value="ABC_transporter-like_ATP-bd"/>
</dbReference>
<feature type="transmembrane region" description="Helical" evidence="11">
    <location>
        <begin position="288"/>
        <end position="315"/>
    </location>
</feature>
<dbReference type="Pfam" id="PF12399">
    <property type="entry name" value="BCA_ABC_TP_C"/>
    <property type="match status" value="1"/>
</dbReference>
<keyword evidence="5 11" id="KW-0812">Transmembrane</keyword>
<feature type="transmembrane region" description="Helical" evidence="11">
    <location>
        <begin position="133"/>
        <end position="151"/>
    </location>
</feature>
<evidence type="ECO:0000256" key="9">
    <source>
        <dbReference type="ARBA" id="ARBA00022989"/>
    </source>
</evidence>
<feature type="domain" description="ABC transporter" evidence="12">
    <location>
        <begin position="650"/>
        <end position="880"/>
    </location>
</feature>
<keyword evidence="10 11" id="KW-0472">Membrane</keyword>
<evidence type="ECO:0000256" key="1">
    <source>
        <dbReference type="ARBA" id="ARBA00004651"/>
    </source>
</evidence>
<feature type="transmembrane region" description="Helical" evidence="11">
    <location>
        <begin position="253"/>
        <end position="276"/>
    </location>
</feature>
<evidence type="ECO:0000256" key="2">
    <source>
        <dbReference type="ARBA" id="ARBA00005417"/>
    </source>
</evidence>
<dbReference type="EMBL" id="JACHXS010000006">
    <property type="protein sequence ID" value="MBB3222694.1"/>
    <property type="molecule type" value="Genomic_DNA"/>
</dbReference>
<proteinExistence type="inferred from homology"/>
<dbReference type="RefSeq" id="WP_371861463.1">
    <property type="nucleotide sequence ID" value="NZ_CP040017.1"/>
</dbReference>
<protein>
    <submittedName>
        <fullName evidence="13">ABC-type branched-subunit amino acid transport system ATPase component/ABC-type branched-subunit amino acid transport system permease subunit</fullName>
    </submittedName>
</protein>
<accession>A0A7W5ECH2</accession>
<keyword evidence="3" id="KW-0813">Transport</keyword>
<feature type="domain" description="ABC transporter" evidence="12">
    <location>
        <begin position="388"/>
        <end position="629"/>
    </location>
</feature>
<dbReference type="GO" id="GO:0015807">
    <property type="term" value="P:L-amino acid transport"/>
    <property type="evidence" value="ECO:0007669"/>
    <property type="project" value="TreeGrafter"/>
</dbReference>
<feature type="transmembrane region" description="Helical" evidence="11">
    <location>
        <begin position="158"/>
        <end position="175"/>
    </location>
</feature>
<feature type="transmembrane region" description="Helical" evidence="11">
    <location>
        <begin position="327"/>
        <end position="349"/>
    </location>
</feature>
<dbReference type="GO" id="GO:0016887">
    <property type="term" value="F:ATP hydrolysis activity"/>
    <property type="evidence" value="ECO:0007669"/>
    <property type="project" value="InterPro"/>
</dbReference>
<evidence type="ECO:0000313" key="13">
    <source>
        <dbReference type="EMBL" id="MBB3222694.1"/>
    </source>
</evidence>
<dbReference type="PROSITE" id="PS00211">
    <property type="entry name" value="ABC_TRANSPORTER_1"/>
    <property type="match status" value="1"/>
</dbReference>
<dbReference type="PROSITE" id="PS50893">
    <property type="entry name" value="ABC_TRANSPORTER_2"/>
    <property type="match status" value="2"/>
</dbReference>
<dbReference type="InterPro" id="IPR003593">
    <property type="entry name" value="AAA+_ATPase"/>
</dbReference>
<evidence type="ECO:0000256" key="8">
    <source>
        <dbReference type="ARBA" id="ARBA00022970"/>
    </source>
</evidence>
<dbReference type="CDD" id="cd03224">
    <property type="entry name" value="ABC_TM1139_LivF_branched"/>
    <property type="match status" value="1"/>
</dbReference>
<dbReference type="GO" id="GO:0005886">
    <property type="term" value="C:plasma membrane"/>
    <property type="evidence" value="ECO:0007669"/>
    <property type="project" value="UniProtKB-SubCell"/>
</dbReference>
<feature type="transmembrane region" description="Helical" evidence="11">
    <location>
        <begin position="78"/>
        <end position="96"/>
    </location>
</feature>
<dbReference type="InterPro" id="IPR052156">
    <property type="entry name" value="BCAA_Transport_ATP-bd_LivF"/>
</dbReference>
<feature type="transmembrane region" description="Helical" evidence="11">
    <location>
        <begin position="108"/>
        <end position="127"/>
    </location>
</feature>
<comment type="caution">
    <text evidence="13">The sequence shown here is derived from an EMBL/GenBank/DDBJ whole genome shotgun (WGS) entry which is preliminary data.</text>
</comment>
<feature type="transmembrane region" description="Helical" evidence="11">
    <location>
        <begin position="204"/>
        <end position="223"/>
    </location>
</feature>
<dbReference type="Gene3D" id="3.40.50.300">
    <property type="entry name" value="P-loop containing nucleotide triphosphate hydrolases"/>
    <property type="match status" value="2"/>
</dbReference>
<dbReference type="PANTHER" id="PTHR43820">
    <property type="entry name" value="HIGH-AFFINITY BRANCHED-CHAIN AMINO ACID TRANSPORT ATP-BINDING PROTEIN LIVF"/>
    <property type="match status" value="1"/>
</dbReference>
<evidence type="ECO:0000256" key="4">
    <source>
        <dbReference type="ARBA" id="ARBA00022475"/>
    </source>
</evidence>
<evidence type="ECO:0000259" key="12">
    <source>
        <dbReference type="PROSITE" id="PS50893"/>
    </source>
</evidence>
<dbReference type="PANTHER" id="PTHR43820:SF4">
    <property type="entry name" value="HIGH-AFFINITY BRANCHED-CHAIN AMINO ACID TRANSPORT ATP-BINDING PROTEIN LIVF"/>
    <property type="match status" value="1"/>
</dbReference>
<dbReference type="AlphaFoldDB" id="A0A7W5ECH2"/>
<reference evidence="13 14" key="1">
    <citation type="submission" date="2020-08" db="EMBL/GenBank/DDBJ databases">
        <title>Genomic Encyclopedia of Type Strains, Phase III (KMG-III): the genomes of soil and plant-associated and newly described type strains.</title>
        <authorList>
            <person name="Whitman W."/>
        </authorList>
    </citation>
    <scope>NUCLEOTIDE SEQUENCE [LARGE SCALE GENOMIC DNA]</scope>
    <source>
        <strain evidence="13 14">CECT 7753</strain>
    </source>
</reference>
<dbReference type="GO" id="GO:0005524">
    <property type="term" value="F:ATP binding"/>
    <property type="evidence" value="ECO:0007669"/>
    <property type="project" value="UniProtKB-KW"/>
</dbReference>
<organism evidence="13 14">
    <name type="scientific">Pseudoduganella umbonata</name>
    <dbReference type="NCBI Taxonomy" id="864828"/>
    <lineage>
        <taxon>Bacteria</taxon>
        <taxon>Pseudomonadati</taxon>
        <taxon>Pseudomonadota</taxon>
        <taxon>Betaproteobacteria</taxon>
        <taxon>Burkholderiales</taxon>
        <taxon>Oxalobacteraceae</taxon>
        <taxon>Telluria group</taxon>
        <taxon>Pseudoduganella</taxon>
    </lineage>
</organism>
<dbReference type="InterPro" id="IPR001851">
    <property type="entry name" value="ABC_transp_permease"/>
</dbReference>
<dbReference type="InterPro" id="IPR027417">
    <property type="entry name" value="P-loop_NTPase"/>
</dbReference>
<dbReference type="InterPro" id="IPR017871">
    <property type="entry name" value="ABC_transporter-like_CS"/>
</dbReference>
<evidence type="ECO:0000256" key="10">
    <source>
        <dbReference type="ARBA" id="ARBA00023136"/>
    </source>
</evidence>
<keyword evidence="9 11" id="KW-1133">Transmembrane helix</keyword>
<keyword evidence="7" id="KW-0067">ATP-binding</keyword>
<keyword evidence="6" id="KW-0547">Nucleotide-binding</keyword>
<evidence type="ECO:0000256" key="5">
    <source>
        <dbReference type="ARBA" id="ARBA00022692"/>
    </source>
</evidence>
<keyword evidence="8" id="KW-0029">Amino-acid transport</keyword>
<name>A0A7W5ECH2_9BURK</name>
<evidence type="ECO:0000256" key="11">
    <source>
        <dbReference type="SAM" id="Phobius"/>
    </source>
</evidence>
<gene>
    <name evidence="13" type="ORF">FHS02_003517</name>
</gene>
<comment type="similarity">
    <text evidence="2">Belongs to the ABC transporter superfamily.</text>
</comment>
<comment type="subcellular location">
    <subcellularLocation>
        <location evidence="1">Cell membrane</location>
        <topology evidence="1">Multi-pass membrane protein</topology>
    </subcellularLocation>
</comment>
<feature type="transmembrane region" description="Helical" evidence="11">
    <location>
        <begin position="53"/>
        <end position="72"/>
    </location>
</feature>
<evidence type="ECO:0000313" key="14">
    <source>
        <dbReference type="Proteomes" id="UP000584325"/>
    </source>
</evidence>
<dbReference type="InterPro" id="IPR032823">
    <property type="entry name" value="BCA_ABC_TP_C"/>
</dbReference>
<evidence type="ECO:0000256" key="6">
    <source>
        <dbReference type="ARBA" id="ARBA00022741"/>
    </source>
</evidence>
<keyword evidence="4" id="KW-1003">Cell membrane</keyword>
<evidence type="ECO:0000256" key="7">
    <source>
        <dbReference type="ARBA" id="ARBA00022840"/>
    </source>
</evidence>
<dbReference type="SUPFAM" id="SSF52540">
    <property type="entry name" value="P-loop containing nucleoside triphosphate hydrolases"/>
    <property type="match status" value="2"/>
</dbReference>
<dbReference type="CDD" id="cd03219">
    <property type="entry name" value="ABC_Mj1267_LivG_branched"/>
    <property type="match status" value="1"/>
</dbReference>
<dbReference type="GO" id="GO:0015658">
    <property type="term" value="F:branched-chain amino acid transmembrane transporter activity"/>
    <property type="evidence" value="ECO:0007669"/>
    <property type="project" value="InterPro"/>
</dbReference>